<reference evidence="6 7" key="1">
    <citation type="submission" date="2013-02" db="EMBL/GenBank/DDBJ databases">
        <title>Draft Genome Sequence of Streptomyces aurantiacus, Which Produces Setomimycin.</title>
        <authorList>
            <person name="Gruening B.A."/>
            <person name="Praeg A."/>
            <person name="Erxleben A."/>
            <person name="Guenther S."/>
            <person name="Mueller M."/>
        </authorList>
    </citation>
    <scope>NUCLEOTIDE SEQUENCE [LARGE SCALE GENOMIC DNA]</scope>
    <source>
        <strain evidence="6 7">JA 4570</strain>
    </source>
</reference>
<sequence length="259" mass="28491">MLAVLAEQADAIIAEAAVDTSGTLRFGIEEWTPPTLRGALRALFPKVDVRTETILSADAVATVQRRTLDAALVSSMGSVVPVELSDGDLSQAMIVRDPVWVALPARHPLAGHSVLEAAQLDGLSWIGYARSHWFSPVERYLLNGMGQRDRRVCHYAGGYHEAMSWVRQMGAAALTPLTGATSDVRVVPLADTQYTELTLVWHKDAMSSGIARRLVEMIRRYYHQYARSFPSYRSWLGDLTDGSPEVPSRMVLLDSPRAS</sequence>
<keyword evidence="7" id="KW-1185">Reference proteome</keyword>
<dbReference type="Proteomes" id="UP000014629">
    <property type="component" value="Unassembled WGS sequence"/>
</dbReference>
<evidence type="ECO:0000256" key="4">
    <source>
        <dbReference type="ARBA" id="ARBA00023163"/>
    </source>
</evidence>
<comment type="similarity">
    <text evidence="1">Belongs to the LysR transcriptional regulatory family.</text>
</comment>
<comment type="caution">
    <text evidence="6">The sequence shown here is derived from an EMBL/GenBank/DDBJ whole genome shotgun (WGS) entry which is preliminary data.</text>
</comment>
<dbReference type="Gene3D" id="3.40.190.290">
    <property type="match status" value="1"/>
</dbReference>
<feature type="domain" description="LysR substrate-binding" evidence="5">
    <location>
        <begin position="21"/>
        <end position="220"/>
    </location>
</feature>
<keyword evidence="3" id="KW-0238">DNA-binding</keyword>
<protein>
    <recommendedName>
        <fullName evidence="5">LysR substrate-binding domain-containing protein</fullName>
    </recommendedName>
</protein>
<dbReference type="GO" id="GO:0003677">
    <property type="term" value="F:DNA binding"/>
    <property type="evidence" value="ECO:0007669"/>
    <property type="project" value="UniProtKB-KW"/>
</dbReference>
<evidence type="ECO:0000313" key="7">
    <source>
        <dbReference type="Proteomes" id="UP000014629"/>
    </source>
</evidence>
<dbReference type="GO" id="GO:0032993">
    <property type="term" value="C:protein-DNA complex"/>
    <property type="evidence" value="ECO:0007669"/>
    <property type="project" value="TreeGrafter"/>
</dbReference>
<evidence type="ECO:0000313" key="6">
    <source>
        <dbReference type="EMBL" id="EPH43983.1"/>
    </source>
</evidence>
<name>S3ZL73_9ACTN</name>
<dbReference type="PANTHER" id="PTHR30346:SF0">
    <property type="entry name" value="HCA OPERON TRANSCRIPTIONAL ACTIVATOR HCAR"/>
    <property type="match status" value="1"/>
</dbReference>
<evidence type="ECO:0000256" key="1">
    <source>
        <dbReference type="ARBA" id="ARBA00009437"/>
    </source>
</evidence>
<evidence type="ECO:0000256" key="2">
    <source>
        <dbReference type="ARBA" id="ARBA00023015"/>
    </source>
</evidence>
<dbReference type="CDD" id="cd05466">
    <property type="entry name" value="PBP2_LTTR_substrate"/>
    <property type="match status" value="1"/>
</dbReference>
<dbReference type="PANTHER" id="PTHR30346">
    <property type="entry name" value="TRANSCRIPTIONAL DUAL REGULATOR HCAR-RELATED"/>
    <property type="match status" value="1"/>
</dbReference>
<dbReference type="InterPro" id="IPR005119">
    <property type="entry name" value="LysR_subst-bd"/>
</dbReference>
<dbReference type="AlphaFoldDB" id="S3ZL73"/>
<evidence type="ECO:0000259" key="5">
    <source>
        <dbReference type="Pfam" id="PF03466"/>
    </source>
</evidence>
<accession>S3ZL73</accession>
<dbReference type="SUPFAM" id="SSF53850">
    <property type="entry name" value="Periplasmic binding protein-like II"/>
    <property type="match status" value="1"/>
</dbReference>
<dbReference type="Pfam" id="PF03466">
    <property type="entry name" value="LysR_substrate"/>
    <property type="match status" value="1"/>
</dbReference>
<dbReference type="GO" id="GO:0003700">
    <property type="term" value="F:DNA-binding transcription factor activity"/>
    <property type="evidence" value="ECO:0007669"/>
    <property type="project" value="TreeGrafter"/>
</dbReference>
<dbReference type="EMBL" id="AOPZ01000124">
    <property type="protein sequence ID" value="EPH43983.1"/>
    <property type="molecule type" value="Genomic_DNA"/>
</dbReference>
<keyword evidence="2" id="KW-0805">Transcription regulation</keyword>
<gene>
    <name evidence="6" type="ORF">STRAU_2947</name>
</gene>
<organism evidence="6 7">
    <name type="scientific">Streptomyces aurantiacus JA 4570</name>
    <dbReference type="NCBI Taxonomy" id="1286094"/>
    <lineage>
        <taxon>Bacteria</taxon>
        <taxon>Bacillati</taxon>
        <taxon>Actinomycetota</taxon>
        <taxon>Actinomycetes</taxon>
        <taxon>Kitasatosporales</taxon>
        <taxon>Streptomycetaceae</taxon>
        <taxon>Streptomyces</taxon>
        <taxon>Streptomyces aurantiacus group</taxon>
    </lineage>
</organism>
<dbReference type="PATRIC" id="fig|1286094.4.peg.2918"/>
<proteinExistence type="inferred from homology"/>
<keyword evidence="4" id="KW-0804">Transcription</keyword>
<evidence type="ECO:0000256" key="3">
    <source>
        <dbReference type="ARBA" id="ARBA00023125"/>
    </source>
</evidence>